<proteinExistence type="predicted"/>
<accession>A0A429XB93</accession>
<dbReference type="Pfam" id="PF05193">
    <property type="entry name" value="Peptidase_M16_C"/>
    <property type="match status" value="1"/>
</dbReference>
<evidence type="ECO:0000313" key="3">
    <source>
        <dbReference type="Proteomes" id="UP000287296"/>
    </source>
</evidence>
<dbReference type="AlphaFoldDB" id="A0A429XB93"/>
<dbReference type="NCBIfam" id="NF047422">
    <property type="entry name" value="YfmF_fam"/>
    <property type="match status" value="1"/>
</dbReference>
<dbReference type="GO" id="GO:0046872">
    <property type="term" value="F:metal ion binding"/>
    <property type="evidence" value="ECO:0007669"/>
    <property type="project" value="InterPro"/>
</dbReference>
<dbReference type="SUPFAM" id="SSF63411">
    <property type="entry name" value="LuxS/MPP-like metallohydrolase"/>
    <property type="match status" value="2"/>
</dbReference>
<protein>
    <submittedName>
        <fullName evidence="2">Insulinase family protein</fullName>
    </submittedName>
</protein>
<sequence>MPLLHEETVKKQGYNLHLIHTDKYKTNTIIWKMKAPLEKETVTYRALLPHVLQSSTKKHPSTPLLRTYLDQLYGATLQVDLSKKGDYHIITLTIEIANESFLKDSTPLLQKAVQLLKEILLEPNARNGAFDSETVEKEKRTLKQRIKSIYDDKMRYATYRVTEEMCKDEPYSLFVHGELGQVDDITQSSLYQYYERALKEDELDLYIIGDIDKAEVESYCDELRFTERTPQRSSDSVEKSNMEVKEIVERQDLKQGKLNIGYRTNIKYGDQDYFPLQMVNGIFGGFPHSKLFINVREKANLAYYAASRIESHKGLLMVMSGIDDQNYENAVKIIKEQMQLMKNGDFSDQEIEQTKAVIQNQFLETIDTARGLTEVLYHNVVGHTVINLDEWQDQIAKTTKEEIMNAARKIEMDTIYFLTGTKEEGDK</sequence>
<dbReference type="InterPro" id="IPR007863">
    <property type="entry name" value="Peptidase_M16_C"/>
</dbReference>
<feature type="domain" description="Peptidase M16 C-terminal" evidence="1">
    <location>
        <begin position="184"/>
        <end position="356"/>
    </location>
</feature>
<dbReference type="Gene3D" id="3.30.830.10">
    <property type="entry name" value="Metalloenzyme, LuxS/M16 peptidase-like"/>
    <property type="match status" value="2"/>
</dbReference>
<dbReference type="InterPro" id="IPR050361">
    <property type="entry name" value="MPP/UQCRC_Complex"/>
</dbReference>
<evidence type="ECO:0000313" key="2">
    <source>
        <dbReference type="EMBL" id="RST60629.1"/>
    </source>
</evidence>
<dbReference type="OrthoDB" id="9762085at2"/>
<name>A0A429XB93_SIMTE</name>
<evidence type="ECO:0000259" key="1">
    <source>
        <dbReference type="Pfam" id="PF05193"/>
    </source>
</evidence>
<dbReference type="PANTHER" id="PTHR11851">
    <property type="entry name" value="METALLOPROTEASE"/>
    <property type="match status" value="1"/>
</dbReference>
<dbReference type="EMBL" id="QYTW02000003">
    <property type="protein sequence ID" value="RST60629.1"/>
    <property type="molecule type" value="Genomic_DNA"/>
</dbReference>
<reference evidence="2 3" key="1">
    <citation type="submission" date="2018-12" db="EMBL/GenBank/DDBJ databases">
        <authorList>
            <person name="Sun L."/>
            <person name="Chen Z."/>
        </authorList>
    </citation>
    <scope>NUCLEOTIDE SEQUENCE [LARGE SCALE GENOMIC DNA]</scope>
    <source>
        <strain evidence="2 3">LMG 29736</strain>
    </source>
</reference>
<dbReference type="InterPro" id="IPR011249">
    <property type="entry name" value="Metalloenz_LuxS/M16"/>
</dbReference>
<dbReference type="RefSeq" id="WP_120116166.1">
    <property type="nucleotide sequence ID" value="NZ_BORI01000006.1"/>
</dbReference>
<comment type="caution">
    <text evidence="2">The sequence shown here is derived from an EMBL/GenBank/DDBJ whole genome shotgun (WGS) entry which is preliminary data.</text>
</comment>
<organism evidence="2 3">
    <name type="scientific">Siminovitchia terrae</name>
    <name type="common">Bacillus terrae</name>
    <dbReference type="NCBI Taxonomy" id="1914933"/>
    <lineage>
        <taxon>Bacteria</taxon>
        <taxon>Bacillati</taxon>
        <taxon>Bacillota</taxon>
        <taxon>Bacilli</taxon>
        <taxon>Bacillales</taxon>
        <taxon>Bacillaceae</taxon>
        <taxon>Siminovitchia</taxon>
    </lineage>
</organism>
<dbReference type="PANTHER" id="PTHR11851:SF186">
    <property type="entry name" value="INACTIVE METALLOPROTEASE YMFF-RELATED"/>
    <property type="match status" value="1"/>
</dbReference>
<dbReference type="Proteomes" id="UP000287296">
    <property type="component" value="Unassembled WGS sequence"/>
</dbReference>
<gene>
    <name evidence="2" type="ORF">D5F11_004545</name>
</gene>